<evidence type="ECO:0008006" key="3">
    <source>
        <dbReference type="Google" id="ProtNLM"/>
    </source>
</evidence>
<reference evidence="1 2" key="1">
    <citation type="submission" date="2016-10" db="EMBL/GenBank/DDBJ databases">
        <authorList>
            <person name="de Groot N.N."/>
        </authorList>
    </citation>
    <scope>NUCLEOTIDE SEQUENCE [LARGE SCALE GENOMIC DNA]</scope>
    <source>
        <strain evidence="1 2">DSM 23310</strain>
    </source>
</reference>
<dbReference type="InterPro" id="IPR012347">
    <property type="entry name" value="Ferritin-like"/>
</dbReference>
<evidence type="ECO:0000313" key="2">
    <source>
        <dbReference type="Proteomes" id="UP000198828"/>
    </source>
</evidence>
<dbReference type="SUPFAM" id="SSF47240">
    <property type="entry name" value="Ferritin-like"/>
    <property type="match status" value="1"/>
</dbReference>
<sequence length="63" mass="7487">MELNTKEVLKKKILDAQEMVRDYEMYAKNVQDAEVADLFRSFAEESGYQAKKLQEMLKKLDRK</sequence>
<name>A0A1H3A8H6_9FIRM</name>
<dbReference type="AlphaFoldDB" id="A0A1H3A8H6"/>
<organism evidence="1 2">
    <name type="scientific">Tepidimicrobium xylanilyticum</name>
    <dbReference type="NCBI Taxonomy" id="1123352"/>
    <lineage>
        <taxon>Bacteria</taxon>
        <taxon>Bacillati</taxon>
        <taxon>Bacillota</taxon>
        <taxon>Tissierellia</taxon>
        <taxon>Tissierellales</taxon>
        <taxon>Tepidimicrobiaceae</taxon>
        <taxon>Tepidimicrobium</taxon>
    </lineage>
</organism>
<dbReference type="RefSeq" id="WP_093753304.1">
    <property type="nucleotide sequence ID" value="NZ_BSYN01000003.1"/>
</dbReference>
<dbReference type="InterPro" id="IPR009078">
    <property type="entry name" value="Ferritin-like_SF"/>
</dbReference>
<accession>A0A1H3A8H6</accession>
<evidence type="ECO:0000313" key="1">
    <source>
        <dbReference type="EMBL" id="SDX25875.1"/>
    </source>
</evidence>
<dbReference type="Proteomes" id="UP000198828">
    <property type="component" value="Unassembled WGS sequence"/>
</dbReference>
<keyword evidence="2" id="KW-1185">Reference proteome</keyword>
<gene>
    <name evidence="1" type="ORF">SAMN05660923_02014</name>
</gene>
<proteinExistence type="predicted"/>
<dbReference type="Gene3D" id="1.20.1260.10">
    <property type="match status" value="1"/>
</dbReference>
<dbReference type="EMBL" id="FNNG01000008">
    <property type="protein sequence ID" value="SDX25875.1"/>
    <property type="molecule type" value="Genomic_DNA"/>
</dbReference>
<dbReference type="OrthoDB" id="1707909at2"/>
<protein>
    <recommendedName>
        <fullName evidence="3">Rubrerythrin</fullName>
    </recommendedName>
</protein>